<dbReference type="CDD" id="cd08252">
    <property type="entry name" value="AL_MDR"/>
    <property type="match status" value="1"/>
</dbReference>
<dbReference type="InterPro" id="IPR011032">
    <property type="entry name" value="GroES-like_sf"/>
</dbReference>
<dbReference type="InterPro" id="IPR013154">
    <property type="entry name" value="ADH-like_N"/>
</dbReference>
<dbReference type="InterPro" id="IPR020843">
    <property type="entry name" value="ER"/>
</dbReference>
<dbReference type="NCBIfam" id="TIGR02817">
    <property type="entry name" value="adh_fam_1"/>
    <property type="match status" value="1"/>
</dbReference>
<reference evidence="4" key="1">
    <citation type="submission" date="2020-12" db="EMBL/GenBank/DDBJ databases">
        <title>Enhanced detection system for hospital associated transmission using whole genome sequencing surveillance.</title>
        <authorList>
            <person name="Harrison L.H."/>
            <person name="Van Tyne D."/>
            <person name="Marsh J.W."/>
            <person name="Griffith M.P."/>
            <person name="Snyder D.J."/>
            <person name="Cooper V.S."/>
            <person name="Mustapha M."/>
        </authorList>
    </citation>
    <scope>NUCLEOTIDE SEQUENCE</scope>
    <source>
        <strain evidence="4">PSB00042</strain>
    </source>
</reference>
<evidence type="ECO:0000256" key="2">
    <source>
        <dbReference type="RuleBase" id="RU364000"/>
    </source>
</evidence>
<name>A0A8I1JKF0_PSEPU</name>
<dbReference type="Gene3D" id="3.40.50.720">
    <property type="entry name" value="NAD(P)-binding Rossmann-like Domain"/>
    <property type="match status" value="1"/>
</dbReference>
<keyword evidence="2" id="KW-0479">Metal-binding</keyword>
<gene>
    <name evidence="4" type="ORF">JEU22_13775</name>
</gene>
<sequence>MKAIGFSKNLPIHDPESLVDLDIAPPLLAARDLLVEVHAISVNPIDVKVRSGLYPGVGSPTIIGWDVAGVVKAVGPEVTLFSPGDKVFYAGDLTRPGANSELHAVDERIVGRMPSSLSFAQAAALPLTSITAWELLFDRLEVPKSHTAAPKSILVVGAAGGVGSILIQLARTMTNLTIIATASRPETQEWVKSLGADIVIDHNKSMSQQLIAAGISQVDYVAGLNNSDLHLDEIVECLVPQGKFGLIDDPESLAVSKLKGKSLSLHWELMFTRSMHQTTDMIEQHNLLTHIATLVDANKINTTLSSTFGVINAENLRKAHAFIESGKAKGKIVLEGF</sequence>
<dbReference type="SUPFAM" id="SSF50129">
    <property type="entry name" value="GroES-like"/>
    <property type="match status" value="1"/>
</dbReference>
<dbReference type="PANTHER" id="PTHR44154">
    <property type="entry name" value="QUINONE OXIDOREDUCTASE"/>
    <property type="match status" value="1"/>
</dbReference>
<dbReference type="GO" id="GO:0008270">
    <property type="term" value="F:zinc ion binding"/>
    <property type="evidence" value="ECO:0007669"/>
    <property type="project" value="InterPro"/>
</dbReference>
<dbReference type="EMBL" id="JAEHTE010000014">
    <property type="protein sequence ID" value="MBI6884978.1"/>
    <property type="molecule type" value="Genomic_DNA"/>
</dbReference>
<dbReference type="InterPro" id="IPR051603">
    <property type="entry name" value="Zinc-ADH_QOR/CCCR"/>
</dbReference>
<dbReference type="RefSeq" id="WP_198747380.1">
    <property type="nucleotide sequence ID" value="NZ_JAEHTE010000014.1"/>
</dbReference>
<evidence type="ECO:0000313" key="5">
    <source>
        <dbReference type="Proteomes" id="UP000637061"/>
    </source>
</evidence>
<dbReference type="PANTHER" id="PTHR44154:SF1">
    <property type="entry name" value="QUINONE OXIDOREDUCTASE"/>
    <property type="match status" value="1"/>
</dbReference>
<keyword evidence="1" id="KW-0521">NADP</keyword>
<dbReference type="Pfam" id="PF13602">
    <property type="entry name" value="ADH_zinc_N_2"/>
    <property type="match status" value="1"/>
</dbReference>
<evidence type="ECO:0000313" key="4">
    <source>
        <dbReference type="EMBL" id="MBI6884978.1"/>
    </source>
</evidence>
<dbReference type="Gene3D" id="3.90.180.10">
    <property type="entry name" value="Medium-chain alcohol dehydrogenases, catalytic domain"/>
    <property type="match status" value="1"/>
</dbReference>
<evidence type="ECO:0000259" key="3">
    <source>
        <dbReference type="SMART" id="SM00829"/>
    </source>
</evidence>
<dbReference type="AlphaFoldDB" id="A0A8I1JKF0"/>
<keyword evidence="2" id="KW-0862">Zinc</keyword>
<dbReference type="GO" id="GO:0016491">
    <property type="term" value="F:oxidoreductase activity"/>
    <property type="evidence" value="ECO:0007669"/>
    <property type="project" value="UniProtKB-KW"/>
</dbReference>
<protein>
    <recommendedName>
        <fullName evidence="2">Zinc-type alcohol dehydrogenase-like protein</fullName>
    </recommendedName>
</protein>
<accession>A0A8I1JKF0</accession>
<evidence type="ECO:0000256" key="1">
    <source>
        <dbReference type="ARBA" id="ARBA00022857"/>
    </source>
</evidence>
<dbReference type="Pfam" id="PF08240">
    <property type="entry name" value="ADH_N"/>
    <property type="match status" value="1"/>
</dbReference>
<feature type="domain" description="Enoyl reductase (ER)" evidence="3">
    <location>
        <begin position="13"/>
        <end position="334"/>
    </location>
</feature>
<dbReference type="Proteomes" id="UP000637061">
    <property type="component" value="Unassembled WGS sequence"/>
</dbReference>
<proteinExistence type="inferred from homology"/>
<keyword evidence="2" id="KW-0560">Oxidoreductase</keyword>
<dbReference type="SUPFAM" id="SSF51735">
    <property type="entry name" value="NAD(P)-binding Rossmann-fold domains"/>
    <property type="match status" value="1"/>
</dbReference>
<comment type="caution">
    <text evidence="4">The sequence shown here is derived from an EMBL/GenBank/DDBJ whole genome shotgun (WGS) entry which is preliminary data.</text>
</comment>
<organism evidence="4 5">
    <name type="scientific">Pseudomonas putida</name>
    <name type="common">Arthrobacter siderocapsulatus</name>
    <dbReference type="NCBI Taxonomy" id="303"/>
    <lineage>
        <taxon>Bacteria</taxon>
        <taxon>Pseudomonadati</taxon>
        <taxon>Pseudomonadota</taxon>
        <taxon>Gammaproteobacteria</taxon>
        <taxon>Pseudomonadales</taxon>
        <taxon>Pseudomonadaceae</taxon>
        <taxon>Pseudomonas</taxon>
    </lineage>
</organism>
<comment type="similarity">
    <text evidence="2">Belongs to the zinc-containing alcohol dehydrogenase family. Quinone oxidoreductase subfamily.</text>
</comment>
<dbReference type="SMART" id="SM00829">
    <property type="entry name" value="PKS_ER"/>
    <property type="match status" value="1"/>
</dbReference>
<dbReference type="InterPro" id="IPR036291">
    <property type="entry name" value="NAD(P)-bd_dom_sf"/>
</dbReference>
<dbReference type="InterPro" id="IPR014182">
    <property type="entry name" value="ADH_Zn_typ-1"/>
</dbReference>